<dbReference type="EMBL" id="MCFJ01000003">
    <property type="protein sequence ID" value="ORY68432.1"/>
    <property type="molecule type" value="Genomic_DNA"/>
</dbReference>
<organism evidence="2 3">
    <name type="scientific">Pseudomassariella vexata</name>
    <dbReference type="NCBI Taxonomy" id="1141098"/>
    <lineage>
        <taxon>Eukaryota</taxon>
        <taxon>Fungi</taxon>
        <taxon>Dikarya</taxon>
        <taxon>Ascomycota</taxon>
        <taxon>Pezizomycotina</taxon>
        <taxon>Sordariomycetes</taxon>
        <taxon>Xylariomycetidae</taxon>
        <taxon>Amphisphaeriales</taxon>
        <taxon>Pseudomassariaceae</taxon>
        <taxon>Pseudomassariella</taxon>
    </lineage>
</organism>
<feature type="compositionally biased region" description="Basic and acidic residues" evidence="1">
    <location>
        <begin position="38"/>
        <end position="48"/>
    </location>
</feature>
<evidence type="ECO:0000313" key="2">
    <source>
        <dbReference type="EMBL" id="ORY68432.1"/>
    </source>
</evidence>
<name>A0A1Y2EA62_9PEZI</name>
<gene>
    <name evidence="2" type="ORF">BCR38DRAFT_481921</name>
</gene>
<dbReference type="AlphaFoldDB" id="A0A1Y2EA62"/>
<protein>
    <submittedName>
        <fullName evidence="2">Uncharacterized protein</fullName>
    </submittedName>
</protein>
<dbReference type="InParanoid" id="A0A1Y2EA62"/>
<proteinExistence type="predicted"/>
<keyword evidence="3" id="KW-1185">Reference proteome</keyword>
<evidence type="ECO:0000256" key="1">
    <source>
        <dbReference type="SAM" id="MobiDB-lite"/>
    </source>
</evidence>
<sequence length="66" mass="7228">MVQIQGPDRSAAERERKRVALRCDVPMEVPAARSPLAPDEKSPDESEVKPQSWQFAELGAHGSIDG</sequence>
<feature type="region of interest" description="Disordered" evidence="1">
    <location>
        <begin position="1"/>
        <end position="66"/>
    </location>
</feature>
<dbReference type="Proteomes" id="UP000193689">
    <property type="component" value="Unassembled WGS sequence"/>
</dbReference>
<comment type="caution">
    <text evidence="2">The sequence shown here is derived from an EMBL/GenBank/DDBJ whole genome shotgun (WGS) entry which is preliminary data.</text>
</comment>
<dbReference type="RefSeq" id="XP_040718719.1">
    <property type="nucleotide sequence ID" value="XM_040863434.1"/>
</dbReference>
<accession>A0A1Y2EA62</accession>
<dbReference type="GeneID" id="63779646"/>
<reference evidence="2 3" key="1">
    <citation type="submission" date="2016-07" db="EMBL/GenBank/DDBJ databases">
        <title>Pervasive Adenine N6-methylation of Active Genes in Fungi.</title>
        <authorList>
            <consortium name="DOE Joint Genome Institute"/>
            <person name="Mondo S.J."/>
            <person name="Dannebaum R.O."/>
            <person name="Kuo R.C."/>
            <person name="Labutti K."/>
            <person name="Haridas S."/>
            <person name="Kuo A."/>
            <person name="Salamov A."/>
            <person name="Ahrendt S.R."/>
            <person name="Lipzen A."/>
            <person name="Sullivan W."/>
            <person name="Andreopoulos W.B."/>
            <person name="Clum A."/>
            <person name="Lindquist E."/>
            <person name="Daum C."/>
            <person name="Ramamoorthy G.K."/>
            <person name="Gryganskyi A."/>
            <person name="Culley D."/>
            <person name="Magnuson J.K."/>
            <person name="James T.Y."/>
            <person name="O'Malley M.A."/>
            <person name="Stajich J.E."/>
            <person name="Spatafora J.W."/>
            <person name="Visel A."/>
            <person name="Grigoriev I.V."/>
        </authorList>
    </citation>
    <scope>NUCLEOTIDE SEQUENCE [LARGE SCALE GENOMIC DNA]</scope>
    <source>
        <strain evidence="2 3">CBS 129021</strain>
    </source>
</reference>
<evidence type="ECO:0000313" key="3">
    <source>
        <dbReference type="Proteomes" id="UP000193689"/>
    </source>
</evidence>